<dbReference type="EMBL" id="LOSH02000004">
    <property type="protein sequence ID" value="PNM67608.1"/>
    <property type="molecule type" value="Genomic_DNA"/>
</dbReference>
<keyword evidence="2" id="KW-1185">Reference proteome</keyword>
<gene>
    <name evidence="1" type="ORF">AL548_015590</name>
</gene>
<proteinExistence type="predicted"/>
<dbReference type="RefSeq" id="WP_052171537.1">
    <property type="nucleotide sequence ID" value="NZ_LMXV01000015.1"/>
</dbReference>
<dbReference type="Proteomes" id="UP000054370">
    <property type="component" value="Unassembled WGS sequence"/>
</dbReference>
<organism evidence="1 2">
    <name type="scientific">Vibrio vulnificus</name>
    <dbReference type="NCBI Taxonomy" id="672"/>
    <lineage>
        <taxon>Bacteria</taxon>
        <taxon>Pseudomonadati</taxon>
        <taxon>Pseudomonadota</taxon>
        <taxon>Gammaproteobacteria</taxon>
        <taxon>Vibrionales</taxon>
        <taxon>Vibrionaceae</taxon>
        <taxon>Vibrio</taxon>
    </lineage>
</organism>
<sequence length="300" mass="34594">MSNLYWPIYKNLEKEVVELSNWVHFDDKQLFVYSVKISELLIRCSVEIESISKDLYLENGGVLPEEGDLYFDTDCLKFLDEKWKLSKKVVVPSSSNFHFENESNKLLTPLHKSFKRGSSGADWKKAYQAVKHERVKSLSKGNLGNLLRALAALFILNLYYKKEIFSLGKDSSGNAFSESCGSDIFSVLVHKRAGHDGNGNYIKKEEFDQSIYYVNWTNETGLEFQKSVSEMNQRVSQLFLQHPKILEYISQNDASNYQGNLAWDVLGQDEYIRILQQAQRDAPLKSEQLEYEARVNLQDV</sequence>
<comment type="caution">
    <text evidence="1">The sequence shown here is derived from an EMBL/GenBank/DDBJ whole genome shotgun (WGS) entry which is preliminary data.</text>
</comment>
<evidence type="ECO:0000313" key="2">
    <source>
        <dbReference type="Proteomes" id="UP000054370"/>
    </source>
</evidence>
<accession>A0ABX4WVY2</accession>
<protein>
    <submittedName>
        <fullName evidence="1">Uncharacterized protein</fullName>
    </submittedName>
</protein>
<reference evidence="1" key="1">
    <citation type="submission" date="2017-12" db="EMBL/GenBank/DDBJ databases">
        <title>FDA dAtabase for Regulatory Grade micrObial Sequences (FDA-ARGOS): Supporting development and validation of Infectious Disease Dx tests.</title>
        <authorList>
            <person name="Hoffmann M."/>
            <person name="Allard M."/>
            <person name="Evans P."/>
            <person name="Brown E."/>
            <person name="Tallon L.J."/>
            <person name="Sadzewicz L."/>
            <person name="Sengamalay N."/>
            <person name="Ott S."/>
            <person name="Godinez A."/>
            <person name="Nagaraj S."/>
            <person name="Vavikolanu K."/>
            <person name="Aluvathingal J."/>
            <person name="Nadendla S."/>
            <person name="Hobson J."/>
            <person name="Sichtig H."/>
        </authorList>
    </citation>
    <scope>NUCLEOTIDE SEQUENCE [LARGE SCALE GENOMIC DNA]</scope>
    <source>
        <strain evidence="1">FDAARGOS_118</strain>
    </source>
</reference>
<evidence type="ECO:0000313" key="1">
    <source>
        <dbReference type="EMBL" id="PNM67608.1"/>
    </source>
</evidence>
<name>A0ABX4WVY2_VIBVL</name>